<dbReference type="InterPro" id="IPR016039">
    <property type="entry name" value="Thiolase-like"/>
</dbReference>
<sequence>MIRSGVFIYAVGRTPFGRFLGRLGGYSPAELGALTLDTLLERTGVSPDAVTRVVVGTAMPGGGTLTAARQTVLRSRVPFSTPSLGVDRACCSGMSAIALAATEVAAGAAGLFIAGGVEVLSRTPRLFERSFHRMGSLELKDPLLLDVPFGEGSIAGYTSEEALKAGVDRETQDAWALQSHERYFKAEREGFFAYERFAVPARPATGGPSGDAVTTDESPRSDTSAESLAGLPVVRGSSTITAGNAPGLNDGAAFVLLGNEEAGRNNNLEPIAELVGTTSVAEGPTSGTRTPALSILKMLEEQRLSIADVDVLEINEAFAATPLVSTLVLAEFDTTSAERLRRKTNPNGGAVAIGHPMGASGARLVMTAIAELRRRGGGRGIAAICGGFGQGEAIMVNV</sequence>
<dbReference type="Gene3D" id="3.40.47.10">
    <property type="match status" value="2"/>
</dbReference>
<feature type="domain" description="Thiolase C-terminal" evidence="8">
    <location>
        <begin position="269"/>
        <end position="397"/>
    </location>
</feature>
<dbReference type="InterPro" id="IPR020610">
    <property type="entry name" value="Thiolase_AS"/>
</dbReference>
<feature type="region of interest" description="Disordered" evidence="6">
    <location>
        <begin position="202"/>
        <end position="226"/>
    </location>
</feature>
<dbReference type="PROSITE" id="PS00099">
    <property type="entry name" value="THIOLASE_3"/>
    <property type="match status" value="1"/>
</dbReference>
<dbReference type="SUPFAM" id="SSF53901">
    <property type="entry name" value="Thiolase-like"/>
    <property type="match status" value="2"/>
</dbReference>
<dbReference type="NCBIfam" id="TIGR01930">
    <property type="entry name" value="AcCoA-C-Actrans"/>
    <property type="match status" value="1"/>
</dbReference>
<dbReference type="EMBL" id="FZPA01000007">
    <property type="protein sequence ID" value="SNS89485.1"/>
    <property type="molecule type" value="Genomic_DNA"/>
</dbReference>
<comment type="similarity">
    <text evidence="1 5">Belongs to the thiolase-like superfamily. Thiolase family.</text>
</comment>
<evidence type="ECO:0000313" key="9">
    <source>
        <dbReference type="EMBL" id="SNS89485.1"/>
    </source>
</evidence>
<dbReference type="InterPro" id="IPR020617">
    <property type="entry name" value="Thiolase_C"/>
</dbReference>
<dbReference type="RefSeq" id="WP_089216014.1">
    <property type="nucleotide sequence ID" value="NZ_CP076394.1"/>
</dbReference>
<dbReference type="PANTHER" id="PTHR18919:SF107">
    <property type="entry name" value="ACETYL-COA ACETYLTRANSFERASE, CYTOSOLIC"/>
    <property type="match status" value="1"/>
</dbReference>
<dbReference type="Pfam" id="PF00108">
    <property type="entry name" value="Thiolase_N"/>
    <property type="match status" value="1"/>
</dbReference>
<evidence type="ECO:0000259" key="7">
    <source>
        <dbReference type="Pfam" id="PF00108"/>
    </source>
</evidence>
<name>A0A239I782_9SPHN</name>
<dbReference type="PANTHER" id="PTHR18919">
    <property type="entry name" value="ACETYL-COA C-ACYLTRANSFERASE"/>
    <property type="match status" value="1"/>
</dbReference>
<keyword evidence="2 5" id="KW-0808">Transferase</keyword>
<evidence type="ECO:0000256" key="1">
    <source>
        <dbReference type="ARBA" id="ARBA00010982"/>
    </source>
</evidence>
<evidence type="ECO:0000256" key="2">
    <source>
        <dbReference type="ARBA" id="ARBA00022679"/>
    </source>
</evidence>
<evidence type="ECO:0000256" key="4">
    <source>
        <dbReference type="PIRSR" id="PIRSR000429-1"/>
    </source>
</evidence>
<evidence type="ECO:0000256" key="5">
    <source>
        <dbReference type="RuleBase" id="RU003557"/>
    </source>
</evidence>
<evidence type="ECO:0000256" key="3">
    <source>
        <dbReference type="ARBA" id="ARBA00023315"/>
    </source>
</evidence>
<keyword evidence="10" id="KW-1185">Reference proteome</keyword>
<reference evidence="9 10" key="1">
    <citation type="submission" date="2017-06" db="EMBL/GenBank/DDBJ databases">
        <authorList>
            <person name="Kim H.J."/>
            <person name="Triplett B.A."/>
        </authorList>
    </citation>
    <scope>NUCLEOTIDE SEQUENCE [LARGE SCALE GENOMIC DNA]</scope>
    <source>
        <strain evidence="9 10">DS15</strain>
    </source>
</reference>
<keyword evidence="3 5" id="KW-0012">Acyltransferase</keyword>
<dbReference type="AlphaFoldDB" id="A0A239I782"/>
<dbReference type="Proteomes" id="UP000198339">
    <property type="component" value="Unassembled WGS sequence"/>
</dbReference>
<protein>
    <submittedName>
        <fullName evidence="9">Acetyl-CoA C-acetyltransferase</fullName>
    </submittedName>
</protein>
<dbReference type="OrthoDB" id="9764638at2"/>
<organism evidence="9 10">
    <name type="scientific">Sphingopyxis indica</name>
    <dbReference type="NCBI Taxonomy" id="436663"/>
    <lineage>
        <taxon>Bacteria</taxon>
        <taxon>Pseudomonadati</taxon>
        <taxon>Pseudomonadota</taxon>
        <taxon>Alphaproteobacteria</taxon>
        <taxon>Sphingomonadales</taxon>
        <taxon>Sphingomonadaceae</taxon>
        <taxon>Sphingopyxis</taxon>
    </lineage>
</organism>
<feature type="active site" description="Acyl-thioester intermediate" evidence="4">
    <location>
        <position position="90"/>
    </location>
</feature>
<evidence type="ECO:0000259" key="8">
    <source>
        <dbReference type="Pfam" id="PF02803"/>
    </source>
</evidence>
<feature type="domain" description="Thiolase N-terminal" evidence="7">
    <location>
        <begin position="6"/>
        <end position="260"/>
    </location>
</feature>
<dbReference type="GO" id="GO:0003988">
    <property type="term" value="F:acetyl-CoA C-acyltransferase activity"/>
    <property type="evidence" value="ECO:0007669"/>
    <property type="project" value="UniProtKB-ARBA"/>
</dbReference>
<dbReference type="InterPro" id="IPR002155">
    <property type="entry name" value="Thiolase"/>
</dbReference>
<dbReference type="InterPro" id="IPR020616">
    <property type="entry name" value="Thiolase_N"/>
</dbReference>
<feature type="active site" description="Proton acceptor" evidence="4">
    <location>
        <position position="385"/>
    </location>
</feature>
<feature type="active site" description="Proton acceptor" evidence="4">
    <location>
        <position position="355"/>
    </location>
</feature>
<dbReference type="CDD" id="cd00751">
    <property type="entry name" value="thiolase"/>
    <property type="match status" value="1"/>
</dbReference>
<dbReference type="PIRSF" id="PIRSF000429">
    <property type="entry name" value="Ac-CoA_Ac_transf"/>
    <property type="match status" value="1"/>
</dbReference>
<dbReference type="PROSITE" id="PS00737">
    <property type="entry name" value="THIOLASE_2"/>
    <property type="match status" value="1"/>
</dbReference>
<accession>A0A239I782</accession>
<dbReference type="Pfam" id="PF02803">
    <property type="entry name" value="Thiolase_C"/>
    <property type="match status" value="1"/>
</dbReference>
<gene>
    <name evidence="9" type="ORF">SAMN06295955_10769</name>
</gene>
<proteinExistence type="inferred from homology"/>
<dbReference type="InterPro" id="IPR020613">
    <property type="entry name" value="Thiolase_CS"/>
</dbReference>
<evidence type="ECO:0000313" key="10">
    <source>
        <dbReference type="Proteomes" id="UP000198339"/>
    </source>
</evidence>
<evidence type="ECO:0000256" key="6">
    <source>
        <dbReference type="SAM" id="MobiDB-lite"/>
    </source>
</evidence>